<evidence type="ECO:0000313" key="11">
    <source>
        <dbReference type="Proteomes" id="UP001164439"/>
    </source>
</evidence>
<evidence type="ECO:0000256" key="1">
    <source>
        <dbReference type="ARBA" id="ARBA00004651"/>
    </source>
</evidence>
<name>A0ABY7KFH8_9ACTN</name>
<evidence type="ECO:0000256" key="7">
    <source>
        <dbReference type="SAM" id="MobiDB-lite"/>
    </source>
</evidence>
<dbReference type="EMBL" id="CP114413">
    <property type="protein sequence ID" value="WAZ21892.1"/>
    <property type="molecule type" value="Genomic_DNA"/>
</dbReference>
<evidence type="ECO:0000256" key="3">
    <source>
        <dbReference type="ARBA" id="ARBA00022692"/>
    </source>
</evidence>
<comment type="similarity">
    <text evidence="6">Belongs to the ABC-4 integral membrane protein family.</text>
</comment>
<sequence length="362" mass="37571">MDENAEWIRELGVRALSRVESRQVQLGAAAPSSAEPLGATVMGVDAAYGSVKRMDLLAGQWLPEGRPAPWAPPLYLNAEAAGHFGGEREALGSRLSLAADLPTQGIVLGVVDDARGEPVAYTDVRSLRKWYSESTDPESAEILMTVGPTDAERVPSAVLHHLGAAGLTGGERVHRVDDFASYERILRLLQAVLGAIAGISLVTGGIGLMNLPLSQIQSRVHEFGVRRAFGASQSHIFAIILWESVILTAVSSLLGTVFSAGVLNAVLHSVPDFSGGVQFPVTAALIGSTAAVLIGVVSALVPALRAARPDIIRVVTGAVCALSVVALSATPSSARLTVERSPASCTTATGRTTAPSGAPPTR</sequence>
<proteinExistence type="inferred from homology"/>
<feature type="transmembrane region" description="Helical" evidence="8">
    <location>
        <begin position="188"/>
        <end position="209"/>
    </location>
</feature>
<evidence type="ECO:0000313" key="10">
    <source>
        <dbReference type="EMBL" id="WAZ21892.1"/>
    </source>
</evidence>
<feature type="transmembrane region" description="Helical" evidence="8">
    <location>
        <begin position="311"/>
        <end position="330"/>
    </location>
</feature>
<accession>A0ABY7KFH8</accession>
<gene>
    <name evidence="10" type="ORF">STRCI_003096</name>
</gene>
<feature type="transmembrane region" description="Helical" evidence="8">
    <location>
        <begin position="236"/>
        <end position="263"/>
    </location>
</feature>
<keyword evidence="4 8" id="KW-1133">Transmembrane helix</keyword>
<protein>
    <submittedName>
        <fullName evidence="10">ABC transporter permease</fullName>
    </submittedName>
</protein>
<feature type="region of interest" description="Disordered" evidence="7">
    <location>
        <begin position="340"/>
        <end position="362"/>
    </location>
</feature>
<comment type="subcellular location">
    <subcellularLocation>
        <location evidence="1">Cell membrane</location>
        <topology evidence="1">Multi-pass membrane protein</topology>
    </subcellularLocation>
</comment>
<keyword evidence="2" id="KW-1003">Cell membrane</keyword>
<feature type="transmembrane region" description="Helical" evidence="8">
    <location>
        <begin position="283"/>
        <end position="304"/>
    </location>
</feature>
<reference evidence="10" key="1">
    <citation type="submission" date="2022-12" db="EMBL/GenBank/DDBJ databases">
        <authorList>
            <person name="Ruckert C."/>
            <person name="Busche T."/>
            <person name="Kalinowski J."/>
            <person name="Wittmann C."/>
        </authorList>
    </citation>
    <scope>NUCLEOTIDE SEQUENCE</scope>
    <source>
        <strain evidence="10">DSM 40467</strain>
    </source>
</reference>
<keyword evidence="5 8" id="KW-0472">Membrane</keyword>
<evidence type="ECO:0000256" key="4">
    <source>
        <dbReference type="ARBA" id="ARBA00022989"/>
    </source>
</evidence>
<dbReference type="InterPro" id="IPR050250">
    <property type="entry name" value="Macrolide_Exporter_MacB"/>
</dbReference>
<dbReference type="PANTHER" id="PTHR30572:SF4">
    <property type="entry name" value="ABC TRANSPORTER PERMEASE YTRF"/>
    <property type="match status" value="1"/>
</dbReference>
<feature type="domain" description="ABC3 transporter permease C-terminal" evidence="9">
    <location>
        <begin position="195"/>
        <end position="309"/>
    </location>
</feature>
<evidence type="ECO:0000256" key="6">
    <source>
        <dbReference type="ARBA" id="ARBA00038076"/>
    </source>
</evidence>
<dbReference type="Proteomes" id="UP001164439">
    <property type="component" value="Chromosome"/>
</dbReference>
<evidence type="ECO:0000256" key="2">
    <source>
        <dbReference type="ARBA" id="ARBA00022475"/>
    </source>
</evidence>
<keyword evidence="11" id="KW-1185">Reference proteome</keyword>
<evidence type="ECO:0000256" key="5">
    <source>
        <dbReference type="ARBA" id="ARBA00023136"/>
    </source>
</evidence>
<keyword evidence="3 8" id="KW-0812">Transmembrane</keyword>
<dbReference type="RefSeq" id="WP_269659531.1">
    <property type="nucleotide sequence ID" value="NZ_CP114413.1"/>
</dbReference>
<dbReference type="InterPro" id="IPR003838">
    <property type="entry name" value="ABC3_permease_C"/>
</dbReference>
<organism evidence="10 11">
    <name type="scientific">Streptomyces cinnabarinus</name>
    <dbReference type="NCBI Taxonomy" id="67287"/>
    <lineage>
        <taxon>Bacteria</taxon>
        <taxon>Bacillati</taxon>
        <taxon>Actinomycetota</taxon>
        <taxon>Actinomycetes</taxon>
        <taxon>Kitasatosporales</taxon>
        <taxon>Streptomycetaceae</taxon>
        <taxon>Streptomyces</taxon>
    </lineage>
</organism>
<feature type="compositionally biased region" description="Polar residues" evidence="7">
    <location>
        <begin position="343"/>
        <end position="355"/>
    </location>
</feature>
<dbReference type="Pfam" id="PF02687">
    <property type="entry name" value="FtsX"/>
    <property type="match status" value="1"/>
</dbReference>
<dbReference type="PANTHER" id="PTHR30572">
    <property type="entry name" value="MEMBRANE COMPONENT OF TRANSPORTER-RELATED"/>
    <property type="match status" value="1"/>
</dbReference>
<evidence type="ECO:0000256" key="8">
    <source>
        <dbReference type="SAM" id="Phobius"/>
    </source>
</evidence>
<evidence type="ECO:0000259" key="9">
    <source>
        <dbReference type="Pfam" id="PF02687"/>
    </source>
</evidence>